<evidence type="ECO:0000313" key="2">
    <source>
        <dbReference type="Proteomes" id="UP000700732"/>
    </source>
</evidence>
<dbReference type="InterPro" id="IPR029044">
    <property type="entry name" value="Nucleotide-diphossugar_trans"/>
</dbReference>
<evidence type="ECO:0008006" key="3">
    <source>
        <dbReference type="Google" id="ProtNLM"/>
    </source>
</evidence>
<dbReference type="EMBL" id="VFIA01000019">
    <property type="protein sequence ID" value="MBC3792784.1"/>
    <property type="molecule type" value="Genomic_DNA"/>
</dbReference>
<dbReference type="Pfam" id="PF09837">
    <property type="entry name" value="DUF2064"/>
    <property type="match status" value="1"/>
</dbReference>
<organism evidence="1 2">
    <name type="scientific">Spirosoma utsteinense</name>
    <dbReference type="NCBI Taxonomy" id="2585773"/>
    <lineage>
        <taxon>Bacteria</taxon>
        <taxon>Pseudomonadati</taxon>
        <taxon>Bacteroidota</taxon>
        <taxon>Cytophagia</taxon>
        <taxon>Cytophagales</taxon>
        <taxon>Cytophagaceae</taxon>
        <taxon>Spirosoma</taxon>
    </lineage>
</organism>
<proteinExistence type="predicted"/>
<dbReference type="SUPFAM" id="SSF53448">
    <property type="entry name" value="Nucleotide-diphospho-sugar transferases"/>
    <property type="match status" value="1"/>
</dbReference>
<accession>A0ABR6W960</accession>
<dbReference type="Proteomes" id="UP000700732">
    <property type="component" value="Unassembled WGS sequence"/>
</dbReference>
<gene>
    <name evidence="1" type="ORF">FH603_3298</name>
</gene>
<dbReference type="Gene3D" id="3.90.550.10">
    <property type="entry name" value="Spore Coat Polysaccharide Biosynthesis Protein SpsA, Chain A"/>
    <property type="match status" value="1"/>
</dbReference>
<name>A0ABR6W960_9BACT</name>
<keyword evidence="2" id="KW-1185">Reference proteome</keyword>
<dbReference type="RefSeq" id="WP_186738546.1">
    <property type="nucleotide sequence ID" value="NZ_VFIA01000019.1"/>
</dbReference>
<sequence length="242" mass="26152">MFDQRSPTAVLLFSLPTTLAAARKGLAGPQADRNRAFWGTLHQLTTAKVNAAGLPCIRSGSVVPAPDYSASFGEQLQTAVSATLALGYEHVLVIGNDCPDLRVNDLRAAANALLQGQLPVGYDQRGGVFLFALDRRFLSVGSTPETALFQTLPWQTSQLGLALTQYLDLTFGQVVSLSAVRADWNEQVDIRSGNWLLGAFAGLAHRVWSLVSRSFRRFTTPEFQLNLAPVRTVCLRAPPVAG</sequence>
<dbReference type="PANTHER" id="PTHR36529:SF1">
    <property type="entry name" value="GLYCOSYLTRANSFERASE"/>
    <property type="match status" value="1"/>
</dbReference>
<dbReference type="PANTHER" id="PTHR36529">
    <property type="entry name" value="SLL1095 PROTEIN"/>
    <property type="match status" value="1"/>
</dbReference>
<reference evidence="1 2" key="1">
    <citation type="submission" date="2019-06" db="EMBL/GenBank/DDBJ databases">
        <title>Spirosoma utsteinense sp. nov. isolated from Antarctic ice-free soils.</title>
        <authorList>
            <person name="Tahon G."/>
        </authorList>
    </citation>
    <scope>NUCLEOTIDE SEQUENCE [LARGE SCALE GENOMIC DNA]</scope>
    <source>
        <strain evidence="1 2">LMG 31447</strain>
    </source>
</reference>
<protein>
    <recommendedName>
        <fullName evidence="3">DUF2064 domain-containing protein</fullName>
    </recommendedName>
</protein>
<dbReference type="InterPro" id="IPR018641">
    <property type="entry name" value="Trfase_1_rSAM/seldom-assoc"/>
</dbReference>
<comment type="caution">
    <text evidence="1">The sequence shown here is derived from an EMBL/GenBank/DDBJ whole genome shotgun (WGS) entry which is preliminary data.</text>
</comment>
<evidence type="ECO:0000313" key="1">
    <source>
        <dbReference type="EMBL" id="MBC3792784.1"/>
    </source>
</evidence>